<feature type="chain" id="PRO_5041901418" description="Hexosyltransferase" evidence="2">
    <location>
        <begin position="37"/>
        <end position="422"/>
    </location>
</feature>
<feature type="region of interest" description="Disordered" evidence="1">
    <location>
        <begin position="385"/>
        <end position="422"/>
    </location>
</feature>
<proteinExistence type="predicted"/>
<evidence type="ECO:0000313" key="3">
    <source>
        <dbReference type="EMBL" id="KAK3286517.1"/>
    </source>
</evidence>
<name>A0AAE0LIK3_9CHLO</name>
<evidence type="ECO:0000256" key="2">
    <source>
        <dbReference type="SAM" id="SignalP"/>
    </source>
</evidence>
<reference evidence="3 4" key="1">
    <citation type="journal article" date="2015" name="Genome Biol. Evol.">
        <title>Comparative Genomics of a Bacterivorous Green Alga Reveals Evolutionary Causalities and Consequences of Phago-Mixotrophic Mode of Nutrition.</title>
        <authorList>
            <person name="Burns J.A."/>
            <person name="Paasch A."/>
            <person name="Narechania A."/>
            <person name="Kim E."/>
        </authorList>
    </citation>
    <scope>NUCLEOTIDE SEQUENCE [LARGE SCALE GENOMIC DNA]</scope>
    <source>
        <strain evidence="3 4">PLY_AMNH</strain>
    </source>
</reference>
<dbReference type="AlphaFoldDB" id="A0AAE0LIK3"/>
<evidence type="ECO:0000313" key="4">
    <source>
        <dbReference type="Proteomes" id="UP001190700"/>
    </source>
</evidence>
<evidence type="ECO:0000256" key="1">
    <source>
        <dbReference type="SAM" id="MobiDB-lite"/>
    </source>
</evidence>
<feature type="compositionally biased region" description="Polar residues" evidence="1">
    <location>
        <begin position="389"/>
        <end position="401"/>
    </location>
</feature>
<dbReference type="Proteomes" id="UP001190700">
    <property type="component" value="Unassembled WGS sequence"/>
</dbReference>
<dbReference type="EMBL" id="LGRX02001240">
    <property type="protein sequence ID" value="KAK3286517.1"/>
    <property type="molecule type" value="Genomic_DNA"/>
</dbReference>
<keyword evidence="4" id="KW-1185">Reference proteome</keyword>
<comment type="caution">
    <text evidence="3">The sequence shown here is derived from an EMBL/GenBank/DDBJ whole genome shotgun (WGS) entry which is preliminary data.</text>
</comment>
<evidence type="ECO:0008006" key="5">
    <source>
        <dbReference type="Google" id="ProtNLM"/>
    </source>
</evidence>
<organism evidence="3 4">
    <name type="scientific">Cymbomonas tetramitiformis</name>
    <dbReference type="NCBI Taxonomy" id="36881"/>
    <lineage>
        <taxon>Eukaryota</taxon>
        <taxon>Viridiplantae</taxon>
        <taxon>Chlorophyta</taxon>
        <taxon>Pyramimonadophyceae</taxon>
        <taxon>Pyramimonadales</taxon>
        <taxon>Pyramimonadaceae</taxon>
        <taxon>Cymbomonas</taxon>
    </lineage>
</organism>
<gene>
    <name evidence="3" type="ORF">CYMTET_5936</name>
</gene>
<sequence length="422" mass="47861">MPTIRSCFQDGITHGTCMWRICFVLLAFPALSVVEAELTEDPEKHEVSPPPPEVPAQQNQSELELPITFALFYIGNATGRNGRRLVLELRHIREHHKSRKRFSIVILTDEKTDFTSLPSALGVELRRQPSESLSQLRYLYRALAERSVLQDALQAGRPTHVVYLDAADIVVTRSFTPMFHEQEGHDFGFALTYRPPVKYKGRVTKGSDKRSVAETMPVNLGVKAVHGWSLQSGLDFFDAFIGTFKRNYLDLNRTYGMNEQLAMMDVLKRSADYSNAKLWRNHRLWWKVPVKDVNGAVTSSSWKAAFGKCQKSTGQSASGKCVGAKVEYARVRMLPGSQWNCLRPFHRPSCANSRVLHFKGGQKSRMIRWTKSKIEERNPLMYEQRKKAATNNLTSVNQQRSNESETGELEGNGLDISDDSHQ</sequence>
<protein>
    <recommendedName>
        <fullName evidence="5">Hexosyltransferase</fullName>
    </recommendedName>
</protein>
<keyword evidence="2" id="KW-0732">Signal</keyword>
<feature type="signal peptide" evidence="2">
    <location>
        <begin position="1"/>
        <end position="36"/>
    </location>
</feature>
<accession>A0AAE0LIK3</accession>